<keyword evidence="3" id="KW-1185">Reference proteome</keyword>
<dbReference type="Gramene" id="Pp3c1_15000V3.1">
    <property type="protein sequence ID" value="PAC:32972019.CDS.1"/>
    <property type="gene ID" value="Pp3c1_15000"/>
</dbReference>
<protein>
    <submittedName>
        <fullName evidence="1 2">Uncharacterized protein</fullName>
    </submittedName>
</protein>
<dbReference type="AlphaFoldDB" id="A0A2K1L887"/>
<dbReference type="EnsemblPlants" id="Pp3c1_15000V3.1">
    <property type="protein sequence ID" value="PAC:32972019.CDS.1"/>
    <property type="gene ID" value="Pp3c1_15000"/>
</dbReference>
<reference evidence="1 3" key="2">
    <citation type="journal article" date="2018" name="Plant J.">
        <title>The Physcomitrella patens chromosome-scale assembly reveals moss genome structure and evolution.</title>
        <authorList>
            <person name="Lang D."/>
            <person name="Ullrich K.K."/>
            <person name="Murat F."/>
            <person name="Fuchs J."/>
            <person name="Jenkins J."/>
            <person name="Haas F.B."/>
            <person name="Piednoel M."/>
            <person name="Gundlach H."/>
            <person name="Van Bel M."/>
            <person name="Meyberg R."/>
            <person name="Vives C."/>
            <person name="Morata J."/>
            <person name="Symeonidi A."/>
            <person name="Hiss M."/>
            <person name="Muchero W."/>
            <person name="Kamisugi Y."/>
            <person name="Saleh O."/>
            <person name="Blanc G."/>
            <person name="Decker E.L."/>
            <person name="van Gessel N."/>
            <person name="Grimwood J."/>
            <person name="Hayes R.D."/>
            <person name="Graham S.W."/>
            <person name="Gunter L.E."/>
            <person name="McDaniel S.F."/>
            <person name="Hoernstein S.N.W."/>
            <person name="Larsson A."/>
            <person name="Li F.W."/>
            <person name="Perroud P.F."/>
            <person name="Phillips J."/>
            <person name="Ranjan P."/>
            <person name="Rokshar D.S."/>
            <person name="Rothfels C.J."/>
            <person name="Schneider L."/>
            <person name="Shu S."/>
            <person name="Stevenson D.W."/>
            <person name="Thummler F."/>
            <person name="Tillich M."/>
            <person name="Villarreal Aguilar J.C."/>
            <person name="Widiez T."/>
            <person name="Wong G.K."/>
            <person name="Wymore A."/>
            <person name="Zhang Y."/>
            <person name="Zimmer A.D."/>
            <person name="Quatrano R.S."/>
            <person name="Mayer K.F.X."/>
            <person name="Goodstein D."/>
            <person name="Casacuberta J.M."/>
            <person name="Vandepoele K."/>
            <person name="Reski R."/>
            <person name="Cuming A.C."/>
            <person name="Tuskan G.A."/>
            <person name="Maumus F."/>
            <person name="Salse J."/>
            <person name="Schmutz J."/>
            <person name="Rensing S.A."/>
        </authorList>
    </citation>
    <scope>NUCLEOTIDE SEQUENCE [LARGE SCALE GENOMIC DNA]</scope>
    <source>
        <strain evidence="2 3">cv. Gransden 2004</strain>
    </source>
</reference>
<reference evidence="1 3" key="1">
    <citation type="journal article" date="2008" name="Science">
        <title>The Physcomitrella genome reveals evolutionary insights into the conquest of land by plants.</title>
        <authorList>
            <person name="Rensing S."/>
            <person name="Lang D."/>
            <person name="Zimmer A."/>
            <person name="Terry A."/>
            <person name="Salamov A."/>
            <person name="Shapiro H."/>
            <person name="Nishiyama T."/>
            <person name="Perroud P.-F."/>
            <person name="Lindquist E."/>
            <person name="Kamisugi Y."/>
            <person name="Tanahashi T."/>
            <person name="Sakakibara K."/>
            <person name="Fujita T."/>
            <person name="Oishi K."/>
            <person name="Shin-I T."/>
            <person name="Kuroki Y."/>
            <person name="Toyoda A."/>
            <person name="Suzuki Y."/>
            <person name="Hashimoto A."/>
            <person name="Yamaguchi K."/>
            <person name="Sugano A."/>
            <person name="Kohara Y."/>
            <person name="Fujiyama A."/>
            <person name="Anterola A."/>
            <person name="Aoki S."/>
            <person name="Ashton N."/>
            <person name="Barbazuk W.B."/>
            <person name="Barker E."/>
            <person name="Bennetzen J."/>
            <person name="Bezanilla M."/>
            <person name="Blankenship R."/>
            <person name="Cho S.H."/>
            <person name="Dutcher S."/>
            <person name="Estelle M."/>
            <person name="Fawcett J.A."/>
            <person name="Gundlach H."/>
            <person name="Hanada K."/>
            <person name="Heyl A."/>
            <person name="Hicks K.A."/>
            <person name="Hugh J."/>
            <person name="Lohr M."/>
            <person name="Mayer K."/>
            <person name="Melkozernov A."/>
            <person name="Murata T."/>
            <person name="Nelson D."/>
            <person name="Pils B."/>
            <person name="Prigge M."/>
            <person name="Reiss B."/>
            <person name="Renner T."/>
            <person name="Rombauts S."/>
            <person name="Rushton P."/>
            <person name="Sanderfoot A."/>
            <person name="Schween G."/>
            <person name="Shiu S.-H."/>
            <person name="Stueber K."/>
            <person name="Theodoulou F.L."/>
            <person name="Tu H."/>
            <person name="Van de Peer Y."/>
            <person name="Verrier P.J."/>
            <person name="Waters E."/>
            <person name="Wood A."/>
            <person name="Yang L."/>
            <person name="Cove D."/>
            <person name="Cuming A."/>
            <person name="Hasebe M."/>
            <person name="Lucas S."/>
            <person name="Mishler D.B."/>
            <person name="Reski R."/>
            <person name="Grigoriev I."/>
            <person name="Quatrano R.S."/>
            <person name="Boore J.L."/>
        </authorList>
    </citation>
    <scope>NUCLEOTIDE SEQUENCE [LARGE SCALE GENOMIC DNA]</scope>
    <source>
        <strain evidence="2 3">cv. Gransden 2004</strain>
    </source>
</reference>
<name>A0A2K1L887_PHYPA</name>
<dbReference type="InParanoid" id="A0A2K1L887"/>
<accession>A0A2K1L887</accession>
<dbReference type="EMBL" id="ABEU02000001">
    <property type="protein sequence ID" value="PNR62255.1"/>
    <property type="molecule type" value="Genomic_DNA"/>
</dbReference>
<reference evidence="2" key="3">
    <citation type="submission" date="2020-12" db="UniProtKB">
        <authorList>
            <consortium name="EnsemblPlants"/>
        </authorList>
    </citation>
    <scope>IDENTIFICATION</scope>
</reference>
<dbReference type="Proteomes" id="UP000006727">
    <property type="component" value="Chromosome 1"/>
</dbReference>
<evidence type="ECO:0000313" key="1">
    <source>
        <dbReference type="EMBL" id="PNR62255.1"/>
    </source>
</evidence>
<evidence type="ECO:0000313" key="3">
    <source>
        <dbReference type="Proteomes" id="UP000006727"/>
    </source>
</evidence>
<organism evidence="1">
    <name type="scientific">Physcomitrium patens</name>
    <name type="common">Spreading-leaved earth moss</name>
    <name type="synonym">Physcomitrella patens</name>
    <dbReference type="NCBI Taxonomy" id="3218"/>
    <lineage>
        <taxon>Eukaryota</taxon>
        <taxon>Viridiplantae</taxon>
        <taxon>Streptophyta</taxon>
        <taxon>Embryophyta</taxon>
        <taxon>Bryophyta</taxon>
        <taxon>Bryophytina</taxon>
        <taxon>Bryopsida</taxon>
        <taxon>Funariidae</taxon>
        <taxon>Funariales</taxon>
        <taxon>Funariaceae</taxon>
        <taxon>Physcomitrium</taxon>
    </lineage>
</organism>
<dbReference type="PaxDb" id="3218-PP1S230_54V6.1"/>
<sequence>MHQRVASADLEFNSSFQQEEYDPICRLQICTDRRHISAHCPLGIPCTGDCILDYCSCRH</sequence>
<proteinExistence type="predicted"/>
<evidence type="ECO:0000313" key="2">
    <source>
        <dbReference type="EnsemblPlants" id="PAC:32972019.CDS.1"/>
    </source>
</evidence>
<gene>
    <name evidence="1" type="ORF">PHYPA_000679</name>
</gene>